<sequence>MSTDITVDLTDPTPPYEQLRRQLATLIETGQLGTGERLPPVRQLAKDLGIANGTVARTYQELEQAGLVSTRRGGGTTVAPVHLSPQQVTRSRLEAAATAYVATVRTLGLDGDEARAAVEAAWARTADLGG</sequence>
<accession>A0ABP4X6Y8</accession>
<reference evidence="6" key="1">
    <citation type="journal article" date="2019" name="Int. J. Syst. Evol. Microbiol.">
        <title>The Global Catalogue of Microorganisms (GCM) 10K type strain sequencing project: providing services to taxonomists for standard genome sequencing and annotation.</title>
        <authorList>
            <consortium name="The Broad Institute Genomics Platform"/>
            <consortium name="The Broad Institute Genome Sequencing Center for Infectious Disease"/>
            <person name="Wu L."/>
            <person name="Ma J."/>
        </authorList>
    </citation>
    <scope>NUCLEOTIDE SEQUENCE [LARGE SCALE GENOMIC DNA]</scope>
    <source>
        <strain evidence="6">JCM 15591</strain>
    </source>
</reference>
<dbReference type="EMBL" id="BAAAPN010000057">
    <property type="protein sequence ID" value="GAA1766959.1"/>
    <property type="molecule type" value="Genomic_DNA"/>
</dbReference>
<dbReference type="RefSeq" id="WP_324385658.1">
    <property type="nucleotide sequence ID" value="NZ_BAAAPN010000057.1"/>
</dbReference>
<dbReference type="InterPro" id="IPR036390">
    <property type="entry name" value="WH_DNA-bd_sf"/>
</dbReference>
<keyword evidence="1" id="KW-0805">Transcription regulation</keyword>
<protein>
    <submittedName>
        <fullName evidence="5">GntR family transcriptional regulator</fullName>
    </submittedName>
</protein>
<dbReference type="CDD" id="cd07377">
    <property type="entry name" value="WHTH_GntR"/>
    <property type="match status" value="1"/>
</dbReference>
<evidence type="ECO:0000256" key="1">
    <source>
        <dbReference type="ARBA" id="ARBA00023015"/>
    </source>
</evidence>
<dbReference type="InterPro" id="IPR036388">
    <property type="entry name" value="WH-like_DNA-bd_sf"/>
</dbReference>
<dbReference type="PANTHER" id="PTHR38445:SF9">
    <property type="entry name" value="HTH-TYPE TRANSCRIPTIONAL REPRESSOR YTRA"/>
    <property type="match status" value="1"/>
</dbReference>
<evidence type="ECO:0000259" key="4">
    <source>
        <dbReference type="PROSITE" id="PS50949"/>
    </source>
</evidence>
<name>A0ABP4X6Y8_9MICO</name>
<evidence type="ECO:0000313" key="5">
    <source>
        <dbReference type="EMBL" id="GAA1766959.1"/>
    </source>
</evidence>
<dbReference type="Pfam" id="PF00392">
    <property type="entry name" value="GntR"/>
    <property type="match status" value="1"/>
</dbReference>
<keyword evidence="2" id="KW-0238">DNA-binding</keyword>
<evidence type="ECO:0000256" key="2">
    <source>
        <dbReference type="ARBA" id="ARBA00023125"/>
    </source>
</evidence>
<feature type="domain" description="HTH gntR-type" evidence="4">
    <location>
        <begin position="13"/>
        <end position="81"/>
    </location>
</feature>
<organism evidence="5 6">
    <name type="scientific">Nostocoides vanveenii</name>
    <dbReference type="NCBI Taxonomy" id="330835"/>
    <lineage>
        <taxon>Bacteria</taxon>
        <taxon>Bacillati</taxon>
        <taxon>Actinomycetota</taxon>
        <taxon>Actinomycetes</taxon>
        <taxon>Micrococcales</taxon>
        <taxon>Intrasporangiaceae</taxon>
        <taxon>Nostocoides</taxon>
    </lineage>
</organism>
<keyword evidence="6" id="KW-1185">Reference proteome</keyword>
<dbReference type="SUPFAM" id="SSF46785">
    <property type="entry name" value="Winged helix' DNA-binding domain"/>
    <property type="match status" value="1"/>
</dbReference>
<evidence type="ECO:0000256" key="3">
    <source>
        <dbReference type="ARBA" id="ARBA00023163"/>
    </source>
</evidence>
<dbReference type="InterPro" id="IPR000524">
    <property type="entry name" value="Tscrpt_reg_HTH_GntR"/>
</dbReference>
<proteinExistence type="predicted"/>
<gene>
    <name evidence="5" type="ORF">GCM10009810_27160</name>
</gene>
<dbReference type="Gene3D" id="1.10.10.10">
    <property type="entry name" value="Winged helix-like DNA-binding domain superfamily/Winged helix DNA-binding domain"/>
    <property type="match status" value="1"/>
</dbReference>
<dbReference type="PANTHER" id="PTHR38445">
    <property type="entry name" value="HTH-TYPE TRANSCRIPTIONAL REPRESSOR YTRA"/>
    <property type="match status" value="1"/>
</dbReference>
<dbReference type="Proteomes" id="UP001501475">
    <property type="component" value="Unassembled WGS sequence"/>
</dbReference>
<comment type="caution">
    <text evidence="5">The sequence shown here is derived from an EMBL/GenBank/DDBJ whole genome shotgun (WGS) entry which is preliminary data.</text>
</comment>
<evidence type="ECO:0000313" key="6">
    <source>
        <dbReference type="Proteomes" id="UP001501475"/>
    </source>
</evidence>
<dbReference type="SMART" id="SM00345">
    <property type="entry name" value="HTH_GNTR"/>
    <property type="match status" value="1"/>
</dbReference>
<keyword evidence="3" id="KW-0804">Transcription</keyword>
<dbReference type="PROSITE" id="PS50949">
    <property type="entry name" value="HTH_GNTR"/>
    <property type="match status" value="1"/>
</dbReference>